<gene>
    <name evidence="2" type="ORF">UFOVP533_36</name>
</gene>
<evidence type="ECO:0000256" key="1">
    <source>
        <dbReference type="SAM" id="Coils"/>
    </source>
</evidence>
<name>A0A6J5MSK2_9CAUD</name>
<keyword evidence="1" id="KW-0175">Coiled coil</keyword>
<organism evidence="2">
    <name type="scientific">uncultured Caudovirales phage</name>
    <dbReference type="NCBI Taxonomy" id="2100421"/>
    <lineage>
        <taxon>Viruses</taxon>
        <taxon>Duplodnaviria</taxon>
        <taxon>Heunggongvirae</taxon>
        <taxon>Uroviricota</taxon>
        <taxon>Caudoviricetes</taxon>
        <taxon>Peduoviridae</taxon>
        <taxon>Maltschvirus</taxon>
        <taxon>Maltschvirus maltsch</taxon>
    </lineage>
</organism>
<dbReference type="EMBL" id="LR796501">
    <property type="protein sequence ID" value="CAB4148961.1"/>
    <property type="molecule type" value="Genomic_DNA"/>
</dbReference>
<proteinExistence type="predicted"/>
<evidence type="ECO:0000313" key="2">
    <source>
        <dbReference type="EMBL" id="CAB4148961.1"/>
    </source>
</evidence>
<sequence length="141" mass="16464">MLILQLKKRIEILEAKVIEQEQKINDILIRLYPPQIVTTSAEKKQQFVKPTVVEIYDYACEKLSNDDALKFTEKFHAHYEANGWKVGRNAMKDWKAAVRKWDLTKFATTQTNQNQTKIKNGKFDSDAAQRIYNDAHNYTKG</sequence>
<reference evidence="2" key="1">
    <citation type="submission" date="2020-04" db="EMBL/GenBank/DDBJ databases">
        <authorList>
            <person name="Chiriac C."/>
            <person name="Salcher M."/>
            <person name="Ghai R."/>
            <person name="Kavagutti S V."/>
        </authorList>
    </citation>
    <scope>NUCLEOTIDE SEQUENCE</scope>
</reference>
<protein>
    <submittedName>
        <fullName evidence="2">Uncharacterized protein</fullName>
    </submittedName>
</protein>
<accession>A0A6J5MSK2</accession>
<feature type="coiled-coil region" evidence="1">
    <location>
        <begin position="3"/>
        <end position="30"/>
    </location>
</feature>